<feature type="region of interest" description="Disordered" evidence="1">
    <location>
        <begin position="20"/>
        <end position="81"/>
    </location>
</feature>
<dbReference type="Proteomes" id="UP000054845">
    <property type="component" value="Unassembled WGS sequence"/>
</dbReference>
<feature type="compositionally biased region" description="Basic residues" evidence="1">
    <location>
        <begin position="22"/>
        <end position="34"/>
    </location>
</feature>
<name>A0A0N7L916_9BASI</name>
<protein>
    <submittedName>
        <fullName evidence="2">Uncharacterized protein</fullName>
    </submittedName>
</protein>
<accession>A0A0N7L916</accession>
<organism evidence="2 3">
    <name type="scientific">Ceraceosorus bombacis</name>
    <dbReference type="NCBI Taxonomy" id="401625"/>
    <lineage>
        <taxon>Eukaryota</taxon>
        <taxon>Fungi</taxon>
        <taxon>Dikarya</taxon>
        <taxon>Basidiomycota</taxon>
        <taxon>Ustilaginomycotina</taxon>
        <taxon>Exobasidiomycetes</taxon>
        <taxon>Ceraceosorales</taxon>
        <taxon>Ceraceosoraceae</taxon>
        <taxon>Ceraceosorus</taxon>
    </lineage>
</organism>
<feature type="compositionally biased region" description="Basic and acidic residues" evidence="1">
    <location>
        <begin position="58"/>
        <end position="67"/>
    </location>
</feature>
<feature type="region of interest" description="Disordered" evidence="1">
    <location>
        <begin position="147"/>
        <end position="170"/>
    </location>
</feature>
<feature type="compositionally biased region" description="Basic and acidic residues" evidence="1">
    <location>
        <begin position="150"/>
        <end position="163"/>
    </location>
</feature>
<dbReference type="AlphaFoldDB" id="A0A0N7L916"/>
<reference evidence="2 3" key="1">
    <citation type="submission" date="2014-09" db="EMBL/GenBank/DDBJ databases">
        <authorList>
            <person name="Magalhaes I.L.F."/>
            <person name="Oliveira U."/>
            <person name="Santos F.R."/>
            <person name="Vidigal T.H.D.A."/>
            <person name="Brescovit A.D."/>
            <person name="Santos A.J."/>
        </authorList>
    </citation>
    <scope>NUCLEOTIDE SEQUENCE [LARGE SCALE GENOMIC DNA]</scope>
</reference>
<evidence type="ECO:0000313" key="2">
    <source>
        <dbReference type="EMBL" id="CEH12530.1"/>
    </source>
</evidence>
<evidence type="ECO:0000313" key="3">
    <source>
        <dbReference type="Proteomes" id="UP000054845"/>
    </source>
</evidence>
<dbReference type="EMBL" id="CCYA01000159">
    <property type="protein sequence ID" value="CEH12530.1"/>
    <property type="molecule type" value="Genomic_DNA"/>
</dbReference>
<evidence type="ECO:0000256" key="1">
    <source>
        <dbReference type="SAM" id="MobiDB-lite"/>
    </source>
</evidence>
<proteinExistence type="predicted"/>
<sequence length="282" mass="31098">MTTAMTTTLMILIIIKNDHSHQRNGHNGHPHKVHPHDGHAPSAHKKQSSFSLSKGKRRAIDETDASRPRRKNASSPSEVLKQLKAPMSTAFEGANVNRLPPAQQNASSPSEVLKQLKAPMSTACHPTRSELWHKRMKRRIFRTAAGLPQSEEHQKQCADDHNSLPRPKGYNNEKAKAWFLAMRKGAKVAQSAGGASSCAVNQQKAGFSLKAYREQRRQAAKGGNPKLRKESHINTTASSVLCNRGVQKPSFAPSKKQSIALQTHCKAVNFLARLASAFQKFN</sequence>
<keyword evidence="3" id="KW-1185">Reference proteome</keyword>